<feature type="signal peptide" evidence="2">
    <location>
        <begin position="1"/>
        <end position="28"/>
    </location>
</feature>
<accession>A0A8J5W2Z1</accession>
<feature type="chain" id="PRO_5035164097" description="Expansin-like EG45 domain-containing protein" evidence="2">
    <location>
        <begin position="29"/>
        <end position="305"/>
    </location>
</feature>
<evidence type="ECO:0000259" key="3">
    <source>
        <dbReference type="PROSITE" id="PS50842"/>
    </source>
</evidence>
<protein>
    <recommendedName>
        <fullName evidence="7">Expansin-like EG45 domain-containing protein</fullName>
    </recommendedName>
</protein>
<keyword evidence="1 2" id="KW-0732">Signal</keyword>
<dbReference type="AlphaFoldDB" id="A0A8J5W2Z1"/>
<dbReference type="PROSITE" id="PS50843">
    <property type="entry name" value="EXPANSIN_CBD"/>
    <property type="match status" value="1"/>
</dbReference>
<dbReference type="EMBL" id="JAAALK010000283">
    <property type="protein sequence ID" value="KAG8074568.1"/>
    <property type="molecule type" value="Genomic_DNA"/>
</dbReference>
<dbReference type="PANTHER" id="PTHR31692:SF25">
    <property type="entry name" value="EXPANSIN-LIKE A4"/>
    <property type="match status" value="1"/>
</dbReference>
<evidence type="ECO:0000256" key="1">
    <source>
        <dbReference type="ARBA" id="ARBA00022729"/>
    </source>
</evidence>
<dbReference type="Proteomes" id="UP000729402">
    <property type="component" value="Unassembled WGS sequence"/>
</dbReference>
<feature type="domain" description="Expansin-like CBD" evidence="4">
    <location>
        <begin position="185"/>
        <end position="272"/>
    </location>
</feature>
<dbReference type="PANTHER" id="PTHR31692">
    <property type="entry name" value="EXPANSIN-B3"/>
    <property type="match status" value="1"/>
</dbReference>
<dbReference type="InterPro" id="IPR007112">
    <property type="entry name" value="Expansin/allergen_DPBB_dom"/>
</dbReference>
<evidence type="ECO:0000256" key="2">
    <source>
        <dbReference type="SAM" id="SignalP"/>
    </source>
</evidence>
<reference evidence="5" key="2">
    <citation type="submission" date="2021-02" db="EMBL/GenBank/DDBJ databases">
        <authorList>
            <person name="Kimball J.A."/>
            <person name="Haas M.W."/>
            <person name="Macchietto M."/>
            <person name="Kono T."/>
            <person name="Duquette J."/>
            <person name="Shao M."/>
        </authorList>
    </citation>
    <scope>NUCLEOTIDE SEQUENCE</scope>
    <source>
        <tissue evidence="5">Fresh leaf tissue</tissue>
    </source>
</reference>
<dbReference type="Pfam" id="PF01357">
    <property type="entry name" value="Expansin_C"/>
    <property type="match status" value="1"/>
</dbReference>
<proteinExistence type="predicted"/>
<evidence type="ECO:0008006" key="7">
    <source>
        <dbReference type="Google" id="ProtNLM"/>
    </source>
</evidence>
<feature type="domain" description="Expansin-like EG45" evidence="3">
    <location>
        <begin position="54"/>
        <end position="170"/>
    </location>
</feature>
<dbReference type="PROSITE" id="PS50842">
    <property type="entry name" value="EXPANSIN_EG45"/>
    <property type="match status" value="1"/>
</dbReference>
<name>A0A8J5W2Z1_ZIZPA</name>
<evidence type="ECO:0000259" key="4">
    <source>
        <dbReference type="PROSITE" id="PS50843"/>
    </source>
</evidence>
<organism evidence="5 6">
    <name type="scientific">Zizania palustris</name>
    <name type="common">Northern wild rice</name>
    <dbReference type="NCBI Taxonomy" id="103762"/>
    <lineage>
        <taxon>Eukaryota</taxon>
        <taxon>Viridiplantae</taxon>
        <taxon>Streptophyta</taxon>
        <taxon>Embryophyta</taxon>
        <taxon>Tracheophyta</taxon>
        <taxon>Spermatophyta</taxon>
        <taxon>Magnoliopsida</taxon>
        <taxon>Liliopsida</taxon>
        <taxon>Poales</taxon>
        <taxon>Poaceae</taxon>
        <taxon>BOP clade</taxon>
        <taxon>Oryzoideae</taxon>
        <taxon>Oryzeae</taxon>
        <taxon>Zizaniinae</taxon>
        <taxon>Zizania</taxon>
    </lineage>
</organism>
<reference evidence="5" key="1">
    <citation type="journal article" date="2021" name="bioRxiv">
        <title>Whole Genome Assembly and Annotation of Northern Wild Rice, Zizania palustris L., Supports a Whole Genome Duplication in the Zizania Genus.</title>
        <authorList>
            <person name="Haas M."/>
            <person name="Kono T."/>
            <person name="Macchietto M."/>
            <person name="Millas R."/>
            <person name="McGilp L."/>
            <person name="Shao M."/>
            <person name="Duquette J."/>
            <person name="Hirsch C.N."/>
            <person name="Kimball J."/>
        </authorList>
    </citation>
    <scope>NUCLEOTIDE SEQUENCE</scope>
    <source>
        <tissue evidence="5">Fresh leaf tissue</tissue>
    </source>
</reference>
<dbReference type="OrthoDB" id="681754at2759"/>
<keyword evidence="6" id="KW-1185">Reference proteome</keyword>
<gene>
    <name evidence="5" type="ORF">GUJ93_ZPchr0006g45110</name>
</gene>
<evidence type="ECO:0000313" key="6">
    <source>
        <dbReference type="Proteomes" id="UP000729402"/>
    </source>
</evidence>
<comment type="caution">
    <text evidence="5">The sequence shown here is derived from an EMBL/GenBank/DDBJ whole genome shotgun (WGS) entry which is preliminary data.</text>
</comment>
<dbReference type="InterPro" id="IPR007117">
    <property type="entry name" value="Expansin_CBD"/>
</dbReference>
<sequence>MDNGDVHFLHRATAVVALLLPLVVLAAAHSCDWCPRRHSTASLLTTEAYLTDAGAACGFGAAPLELNVAAVTADLFRDGHACGSCYQLRCRDRRLCREDGVNVVVADLAKQQQVHEDEETNRTAAASLQFLLTKDAFAAMAEHGVSAHQLTARHTIEVDFRRIPCEYKKKKSLAVRVEETSRNPSHLAIQMLYQGGQTDIVAVEIAQADVMPSSWRYMTRREGAPGVWSTSRAPAGPLQLRIVVTAGSGGKWLRSDGEVLRADWQPGDVYDTGLRVTDVAARSCRLSCARSTSIEEWTWSSDDNF</sequence>
<evidence type="ECO:0000313" key="5">
    <source>
        <dbReference type="EMBL" id="KAG8074568.1"/>
    </source>
</evidence>